<evidence type="ECO:0000259" key="1">
    <source>
        <dbReference type="PROSITE" id="PS50004"/>
    </source>
</evidence>
<evidence type="ECO:0000313" key="3">
    <source>
        <dbReference type="Proteomes" id="UP001459277"/>
    </source>
</evidence>
<dbReference type="SMART" id="SM00239">
    <property type="entry name" value="C2"/>
    <property type="match status" value="1"/>
</dbReference>
<dbReference type="EMBL" id="JAZDWU010000012">
    <property type="protein sequence ID" value="KAK9984438.1"/>
    <property type="molecule type" value="Genomic_DNA"/>
</dbReference>
<feature type="domain" description="C2" evidence="1">
    <location>
        <begin position="1"/>
        <end position="141"/>
    </location>
</feature>
<reference evidence="2 3" key="1">
    <citation type="submission" date="2024-01" db="EMBL/GenBank/DDBJ databases">
        <title>A telomere-to-telomere, gap-free genome of sweet tea (Lithocarpus litseifolius).</title>
        <authorList>
            <person name="Zhou J."/>
        </authorList>
    </citation>
    <scope>NUCLEOTIDE SEQUENCE [LARGE SCALE GENOMIC DNA]</scope>
    <source>
        <strain evidence="2">Zhou-2022a</strain>
        <tissue evidence="2">Leaf</tissue>
    </source>
</reference>
<accession>A0AAW2BG70</accession>
<dbReference type="Pfam" id="PF00168">
    <property type="entry name" value="C2"/>
    <property type="match status" value="1"/>
</dbReference>
<dbReference type="Proteomes" id="UP001459277">
    <property type="component" value="Unassembled WGS sequence"/>
</dbReference>
<dbReference type="InterPro" id="IPR035892">
    <property type="entry name" value="C2_domain_sf"/>
</dbReference>
<dbReference type="AlphaFoldDB" id="A0AAW2BG70"/>
<dbReference type="SUPFAM" id="SSF49562">
    <property type="entry name" value="C2 domain (Calcium/lipid-binding domain, CaLB)"/>
    <property type="match status" value="1"/>
</dbReference>
<keyword evidence="3" id="KW-1185">Reference proteome</keyword>
<name>A0AAW2BG70_9ROSI</name>
<dbReference type="Gene3D" id="2.60.40.150">
    <property type="entry name" value="C2 domain"/>
    <property type="match status" value="1"/>
</dbReference>
<gene>
    <name evidence="2" type="ORF">SO802_033963</name>
</gene>
<dbReference type="PROSITE" id="PS50004">
    <property type="entry name" value="C2"/>
    <property type="match status" value="1"/>
</dbReference>
<evidence type="ECO:0000313" key="2">
    <source>
        <dbReference type="EMBL" id="KAK9984438.1"/>
    </source>
</evidence>
<dbReference type="InterPro" id="IPR000008">
    <property type="entry name" value="C2_dom"/>
</dbReference>
<protein>
    <recommendedName>
        <fullName evidence="1">C2 domain-containing protein</fullName>
    </recommendedName>
</protein>
<sequence>MMKQNQQPFILEITVLSAEGLNTNCSSTLFSRRIRPFITFTTVPPSPYNHHMMMMSSSSSSSKGDKKCHVYRTRVDDEGGTNPRWGDKFDVPLDHTFFANRYSTIHLQLYTKRLIVGQAQLGWCQIPVYDFGSSPVGTVRYLSYRLRARDGSRGPAIVNLAVKLQSFVPVSGLHSDTCHTVVGIPVTVLPRAAAECSRL</sequence>
<organism evidence="2 3">
    <name type="scientific">Lithocarpus litseifolius</name>
    <dbReference type="NCBI Taxonomy" id="425828"/>
    <lineage>
        <taxon>Eukaryota</taxon>
        <taxon>Viridiplantae</taxon>
        <taxon>Streptophyta</taxon>
        <taxon>Embryophyta</taxon>
        <taxon>Tracheophyta</taxon>
        <taxon>Spermatophyta</taxon>
        <taxon>Magnoliopsida</taxon>
        <taxon>eudicotyledons</taxon>
        <taxon>Gunneridae</taxon>
        <taxon>Pentapetalae</taxon>
        <taxon>rosids</taxon>
        <taxon>fabids</taxon>
        <taxon>Fagales</taxon>
        <taxon>Fagaceae</taxon>
        <taxon>Lithocarpus</taxon>
    </lineage>
</organism>
<comment type="caution">
    <text evidence="2">The sequence shown here is derived from an EMBL/GenBank/DDBJ whole genome shotgun (WGS) entry which is preliminary data.</text>
</comment>
<dbReference type="PANTHER" id="PTHR32246">
    <property type="entry name" value="INGRESSION PROTEIN FIC1"/>
    <property type="match status" value="1"/>
</dbReference>
<proteinExistence type="predicted"/>
<dbReference type="PANTHER" id="PTHR32246:SF66">
    <property type="entry name" value="C2 DOMAIN-CONTAINING PROTEIN"/>
    <property type="match status" value="1"/>
</dbReference>